<dbReference type="Proteomes" id="UP000381693">
    <property type="component" value="Unassembled WGS sequence"/>
</dbReference>
<dbReference type="EMBL" id="CABFUZ020000089">
    <property type="protein sequence ID" value="VVM05493.1"/>
    <property type="molecule type" value="Genomic_DNA"/>
</dbReference>
<evidence type="ECO:0000256" key="1">
    <source>
        <dbReference type="SAM" id="Phobius"/>
    </source>
</evidence>
<reference evidence="2" key="1">
    <citation type="submission" date="2019-09" db="EMBL/GenBank/DDBJ databases">
        <authorList>
            <person name="Cremers G."/>
        </authorList>
    </citation>
    <scope>NUCLEOTIDE SEQUENCE [LARGE SCALE GENOMIC DNA]</scope>
    <source>
        <strain evidence="2">3B</strain>
    </source>
</reference>
<feature type="transmembrane region" description="Helical" evidence="1">
    <location>
        <begin position="166"/>
        <end position="187"/>
    </location>
</feature>
<protein>
    <recommendedName>
        <fullName evidence="4">Sulfate transporter CysZ</fullName>
    </recommendedName>
</protein>
<feature type="transmembrane region" description="Helical" evidence="1">
    <location>
        <begin position="213"/>
        <end position="240"/>
    </location>
</feature>
<feature type="transmembrane region" description="Helical" evidence="1">
    <location>
        <begin position="79"/>
        <end position="102"/>
    </location>
</feature>
<feature type="transmembrane region" description="Helical" evidence="1">
    <location>
        <begin position="131"/>
        <end position="154"/>
    </location>
</feature>
<evidence type="ECO:0000313" key="2">
    <source>
        <dbReference type="EMBL" id="VVM05493.1"/>
    </source>
</evidence>
<keyword evidence="1" id="KW-1133">Transmembrane helix</keyword>
<proteinExistence type="predicted"/>
<keyword evidence="1" id="KW-0812">Transmembrane</keyword>
<evidence type="ECO:0008006" key="4">
    <source>
        <dbReference type="Google" id="ProtNLM"/>
    </source>
</evidence>
<keyword evidence="3" id="KW-1185">Reference proteome</keyword>
<organism evidence="2 3">
    <name type="scientific">Methylacidimicrobium cyclopophantes</name>
    <dbReference type="NCBI Taxonomy" id="1041766"/>
    <lineage>
        <taxon>Bacteria</taxon>
        <taxon>Pseudomonadati</taxon>
        <taxon>Verrucomicrobiota</taxon>
        <taxon>Methylacidimicrobium</taxon>
    </lineage>
</organism>
<accession>A0A5E6M810</accession>
<sequence>MCKLAFWKGDAGMHHVVYQPQERGERRLYFLDIRAGFFTLLADRFWFPKIFLGGLLLINPILLALAPKLSGGFEDHKSLLFALLAINVGSFWFALGFTYEVLRRARFGKPQLPEWSPAMLGQYLREGAVKFTIALTTLLLPLILWVALSYSVFIRLLGLPPNLLSLFVPLGSWLVVPFCAVACCRWLDGASVLSCALDYRENFRLFWKRRGDFLIASTFLAGLNAILMSLFYTIPFALFFGLCLVDTWFGPIYASTVDREVGSIASADSPNS</sequence>
<evidence type="ECO:0000313" key="3">
    <source>
        <dbReference type="Proteomes" id="UP000381693"/>
    </source>
</evidence>
<keyword evidence="1" id="KW-0472">Membrane</keyword>
<gene>
    <name evidence="2" type="ORF">MAMC_00625</name>
</gene>
<comment type="caution">
    <text evidence="2">The sequence shown here is derived from an EMBL/GenBank/DDBJ whole genome shotgun (WGS) entry which is preliminary data.</text>
</comment>
<dbReference type="AlphaFoldDB" id="A0A5E6M810"/>
<name>A0A5E6M810_9BACT</name>
<feature type="transmembrane region" description="Helical" evidence="1">
    <location>
        <begin position="50"/>
        <end position="67"/>
    </location>
</feature>